<accession>A0ACC0LSI3</accession>
<name>A0ACC0LSI3_RHOML</name>
<evidence type="ECO:0000313" key="2">
    <source>
        <dbReference type="Proteomes" id="UP001062846"/>
    </source>
</evidence>
<dbReference type="EMBL" id="CM046398">
    <property type="protein sequence ID" value="KAI8531246.1"/>
    <property type="molecule type" value="Genomic_DNA"/>
</dbReference>
<comment type="caution">
    <text evidence="1">The sequence shown here is derived from an EMBL/GenBank/DDBJ whole genome shotgun (WGS) entry which is preliminary data.</text>
</comment>
<proteinExistence type="predicted"/>
<reference evidence="1" key="1">
    <citation type="submission" date="2022-02" db="EMBL/GenBank/DDBJ databases">
        <title>Plant Genome Project.</title>
        <authorList>
            <person name="Zhang R.-G."/>
        </authorList>
    </citation>
    <scope>NUCLEOTIDE SEQUENCE</scope>
    <source>
        <strain evidence="1">AT1</strain>
    </source>
</reference>
<protein>
    <submittedName>
        <fullName evidence="1">Uncharacterized protein</fullName>
    </submittedName>
</protein>
<keyword evidence="2" id="KW-1185">Reference proteome</keyword>
<dbReference type="Proteomes" id="UP001062846">
    <property type="component" value="Chromosome 11"/>
</dbReference>
<sequence length="871" mass="98184">MSWVRAEKIQRIGPMARKRKATYVGSGKENSEPQVGKDISKLALAQRARRERERNLKQSTARISEQHLLRDTRAQPLHEIYIGAARDEHCANIGNNVHIREDTQRANATPQAMHKSSYADKGKGLLTYANEKDTYLAQPLHEIYIGAARDEHCANIGNNVHIREDTQRANATPQAMHKSSYADKGKGLLTYANEKDTYLAQPLHEIDIGAAHDEHCVNIGNNVHIREGKDASYAQLYIYDPASALEVRNRRNQQLRKDVLQTIQETLLQVNPFVDKFRQAYAILDQLDIAEQTLPAHLHYSSSKDRRRYNLPTSDEIAVVIPGDGSKASGMRDIVLHLRGDNQLMQINECHPAYLPLHYVLLFPYGELGWEPEMKQWDVKNNRPTAVRLTQMEYYSHRLFERRTEYSTILRGGKLFQEFLMLGETGKSLYDFPPMPQSIENWSTVVGNRLIIEHRLLQIQAQQVDTETNIGRLNSGQRSAYDAIICSVLENKGTTFFLNGGAGTGKTFLYNTIAQKCRGLGHIVVTVASSGIASLLLEGGRTAHSTFSIPLDVLENSICGFTKQSIQAELFRETKMIIWDEVPMQHKYCVEAVDRTLRDIRDNPKPFGGMTVVLGGDFRQILPVVPKGVREEIVNASLRRSDLWDDIRVLTLSLNMRLNTIDPRNADFANFLMEVGTNPQEVVHLPTTIGRCQDLNELLSTVYPQLGVANVSTPTFLTERTILSARNDDVNAINCIALTIFPGNSYTYLAADKMSEDDGMDRSITNRYPNEYLNSLDPTGLPPFKLQLKAGCPIILLRNIAPKDGLCNGTRMMMIYLGRTHQRHSIILGIAHRLSSINLRFYGVGFGFNVRAVCEKNDAARKMLTLVMKCQ</sequence>
<evidence type="ECO:0000313" key="1">
    <source>
        <dbReference type="EMBL" id="KAI8531246.1"/>
    </source>
</evidence>
<organism evidence="1 2">
    <name type="scientific">Rhododendron molle</name>
    <name type="common">Chinese azalea</name>
    <name type="synonym">Azalea mollis</name>
    <dbReference type="NCBI Taxonomy" id="49168"/>
    <lineage>
        <taxon>Eukaryota</taxon>
        <taxon>Viridiplantae</taxon>
        <taxon>Streptophyta</taxon>
        <taxon>Embryophyta</taxon>
        <taxon>Tracheophyta</taxon>
        <taxon>Spermatophyta</taxon>
        <taxon>Magnoliopsida</taxon>
        <taxon>eudicotyledons</taxon>
        <taxon>Gunneridae</taxon>
        <taxon>Pentapetalae</taxon>
        <taxon>asterids</taxon>
        <taxon>Ericales</taxon>
        <taxon>Ericaceae</taxon>
        <taxon>Ericoideae</taxon>
        <taxon>Rhodoreae</taxon>
        <taxon>Rhododendron</taxon>
    </lineage>
</organism>
<gene>
    <name evidence="1" type="ORF">RHMOL_Rhmol11G0122200</name>
</gene>